<evidence type="ECO:0000259" key="6">
    <source>
        <dbReference type="Pfam" id="PF03798"/>
    </source>
</evidence>
<keyword evidence="2 5" id="KW-0812">Transmembrane</keyword>
<dbReference type="InterPro" id="IPR006634">
    <property type="entry name" value="TLC-dom"/>
</dbReference>
<evidence type="ECO:0000256" key="5">
    <source>
        <dbReference type="SAM" id="Phobius"/>
    </source>
</evidence>
<dbReference type="EMBL" id="HBKQ01003225">
    <property type="protein sequence ID" value="CAE2204769.1"/>
    <property type="molecule type" value="Transcribed_RNA"/>
</dbReference>
<evidence type="ECO:0000256" key="1">
    <source>
        <dbReference type="ARBA" id="ARBA00004141"/>
    </source>
</evidence>
<feature type="domain" description="TLC" evidence="6">
    <location>
        <begin position="105"/>
        <end position="244"/>
    </location>
</feature>
<accession>A0A7S4HNS2</accession>
<feature type="transmembrane region" description="Helical" evidence="5">
    <location>
        <begin position="178"/>
        <end position="203"/>
    </location>
</feature>
<gene>
    <name evidence="7" type="ORF">OAUR00152_LOCUS2199</name>
</gene>
<evidence type="ECO:0000256" key="2">
    <source>
        <dbReference type="ARBA" id="ARBA00022692"/>
    </source>
</evidence>
<dbReference type="AlphaFoldDB" id="A0A7S4HNS2"/>
<evidence type="ECO:0000313" key="7">
    <source>
        <dbReference type="EMBL" id="CAE2204769.1"/>
    </source>
</evidence>
<feature type="transmembrane region" description="Helical" evidence="5">
    <location>
        <begin position="27"/>
        <end position="45"/>
    </location>
</feature>
<keyword evidence="3 5" id="KW-1133">Transmembrane helix</keyword>
<evidence type="ECO:0000256" key="4">
    <source>
        <dbReference type="ARBA" id="ARBA00023136"/>
    </source>
</evidence>
<dbReference type="Pfam" id="PF03798">
    <property type="entry name" value="TRAM_LAG1_CLN8"/>
    <property type="match status" value="1"/>
</dbReference>
<dbReference type="GO" id="GO:0016020">
    <property type="term" value="C:membrane"/>
    <property type="evidence" value="ECO:0007669"/>
    <property type="project" value="UniProtKB-SubCell"/>
</dbReference>
<keyword evidence="4 5" id="KW-0472">Membrane</keyword>
<name>A0A7S4HNS2_9STRA</name>
<reference evidence="7" key="1">
    <citation type="submission" date="2021-01" db="EMBL/GenBank/DDBJ databases">
        <authorList>
            <person name="Corre E."/>
            <person name="Pelletier E."/>
            <person name="Niang G."/>
            <person name="Scheremetjew M."/>
            <person name="Finn R."/>
            <person name="Kale V."/>
            <person name="Holt S."/>
            <person name="Cochrane G."/>
            <person name="Meng A."/>
            <person name="Brown T."/>
            <person name="Cohen L."/>
        </authorList>
    </citation>
    <scope>NUCLEOTIDE SEQUENCE</scope>
    <source>
        <strain evidence="7">Isolate 1302-5</strain>
    </source>
</reference>
<evidence type="ECO:0000256" key="3">
    <source>
        <dbReference type="ARBA" id="ARBA00022989"/>
    </source>
</evidence>
<organism evidence="7">
    <name type="scientific">Odontella aurita</name>
    <dbReference type="NCBI Taxonomy" id="265563"/>
    <lineage>
        <taxon>Eukaryota</taxon>
        <taxon>Sar</taxon>
        <taxon>Stramenopiles</taxon>
        <taxon>Ochrophyta</taxon>
        <taxon>Bacillariophyta</taxon>
        <taxon>Mediophyceae</taxon>
        <taxon>Biddulphiophycidae</taxon>
        <taxon>Eupodiscales</taxon>
        <taxon>Odontellaceae</taxon>
        <taxon>Odontella</taxon>
    </lineage>
</organism>
<comment type="subcellular location">
    <subcellularLocation>
        <location evidence="1">Membrane</location>
        <topology evidence="1">Multi-pass membrane protein</topology>
    </subcellularLocation>
</comment>
<feature type="transmembrane region" description="Helical" evidence="5">
    <location>
        <begin position="223"/>
        <end position="244"/>
    </location>
</feature>
<proteinExistence type="predicted"/>
<protein>
    <recommendedName>
        <fullName evidence="6">TLC domain-containing protein</fullName>
    </recommendedName>
</protein>
<sequence length="293" mass="32355">MATTAILSFVSFLDSHGAASWNLRYVAVVSGAILMAVHVLGKKVGPDGQKKINRGGVCWDGLLHGILSGVGSSLCLYLDFFAAEEISGSPEPMRSIRCEGPLTSLHRLLPAITWGYAMVDIVDSFTLGNDFLMHGTMLGAVMGTVCELGVPHTITPMLIMEVSTIPLNLTGATFLPQIAILVAQLMFAVLFFIIRILLVPLLWARWVKTFYEEEAIEKDNVCFPHWFIYVVLVFGVLFHSLNFYCEYFVRFVFLCYGMFQLRVGACSTKACSQLISSFGKPGQTQGSVKLFER</sequence>